<feature type="compositionally biased region" description="Low complexity" evidence="1">
    <location>
        <begin position="229"/>
        <end position="242"/>
    </location>
</feature>
<evidence type="ECO:0000256" key="1">
    <source>
        <dbReference type="SAM" id="MobiDB-lite"/>
    </source>
</evidence>
<feature type="compositionally biased region" description="Polar residues" evidence="1">
    <location>
        <begin position="243"/>
        <end position="261"/>
    </location>
</feature>
<sequence length="261" mass="28543">MIPTTFSSDEGDWAPTSSGNSGQSFWRQALQIRQPFSRRRWYPRAASLYPHSHAPIFERVEFKNDKWSQRYSVIEFPAHSPLDLPGVVLRRSISRTKFAAAHLAEEVYSALREKEGLISHHSLQDAKLYKKAGFYYPLGPDPVPFEGEPSPERSKAPPAAESNPAMSSSGNQSPGNSTALAVCKPVAALEAVPISAISGLRRPIPSQKLPREGVTDDDFLPKKNKDDGTSVSPSPLSTSSSTQHTIPTATSGVWSYPTQIA</sequence>
<keyword evidence="3" id="KW-1185">Reference proteome</keyword>
<evidence type="ECO:0000313" key="3">
    <source>
        <dbReference type="Proteomes" id="UP000595140"/>
    </source>
</evidence>
<reference evidence="2 3" key="1">
    <citation type="submission" date="2018-04" db="EMBL/GenBank/DDBJ databases">
        <authorList>
            <person name="Vogel A."/>
        </authorList>
    </citation>
    <scope>NUCLEOTIDE SEQUENCE [LARGE SCALE GENOMIC DNA]</scope>
</reference>
<feature type="compositionally biased region" description="Polar residues" evidence="1">
    <location>
        <begin position="164"/>
        <end position="177"/>
    </location>
</feature>
<dbReference type="Proteomes" id="UP000595140">
    <property type="component" value="Unassembled WGS sequence"/>
</dbReference>
<feature type="region of interest" description="Disordered" evidence="1">
    <location>
        <begin position="203"/>
        <end position="261"/>
    </location>
</feature>
<proteinExistence type="predicted"/>
<dbReference type="EMBL" id="OOIL02001171">
    <property type="protein sequence ID" value="VFQ73323.1"/>
    <property type="molecule type" value="Genomic_DNA"/>
</dbReference>
<feature type="region of interest" description="Disordered" evidence="1">
    <location>
        <begin position="143"/>
        <end position="177"/>
    </location>
</feature>
<organism evidence="2 3">
    <name type="scientific">Cuscuta campestris</name>
    <dbReference type="NCBI Taxonomy" id="132261"/>
    <lineage>
        <taxon>Eukaryota</taxon>
        <taxon>Viridiplantae</taxon>
        <taxon>Streptophyta</taxon>
        <taxon>Embryophyta</taxon>
        <taxon>Tracheophyta</taxon>
        <taxon>Spermatophyta</taxon>
        <taxon>Magnoliopsida</taxon>
        <taxon>eudicotyledons</taxon>
        <taxon>Gunneridae</taxon>
        <taxon>Pentapetalae</taxon>
        <taxon>asterids</taxon>
        <taxon>lamiids</taxon>
        <taxon>Solanales</taxon>
        <taxon>Convolvulaceae</taxon>
        <taxon>Cuscuteae</taxon>
        <taxon>Cuscuta</taxon>
        <taxon>Cuscuta subgen. Grammica</taxon>
        <taxon>Cuscuta sect. Cleistogrammica</taxon>
    </lineage>
</organism>
<protein>
    <submittedName>
        <fullName evidence="2">Uncharacterized protein</fullName>
    </submittedName>
</protein>
<name>A0A484LAK1_9ASTE</name>
<gene>
    <name evidence="2" type="ORF">CCAM_LOCUS15099</name>
</gene>
<evidence type="ECO:0000313" key="2">
    <source>
        <dbReference type="EMBL" id="VFQ73323.1"/>
    </source>
</evidence>
<feature type="compositionally biased region" description="Basic and acidic residues" evidence="1">
    <location>
        <begin position="209"/>
        <end position="228"/>
    </location>
</feature>
<dbReference type="AlphaFoldDB" id="A0A484LAK1"/>
<accession>A0A484LAK1</accession>
<feature type="region of interest" description="Disordered" evidence="1">
    <location>
        <begin position="1"/>
        <end position="22"/>
    </location>
</feature>